<comment type="caution">
    <text evidence="2">The sequence shown here is derived from an EMBL/GenBank/DDBJ whole genome shotgun (WGS) entry which is preliminary data.</text>
</comment>
<name>A0A833V5K3_9POAL</name>
<feature type="compositionally biased region" description="Basic and acidic residues" evidence="1">
    <location>
        <begin position="96"/>
        <end position="107"/>
    </location>
</feature>
<dbReference type="AlphaFoldDB" id="A0A833V5K3"/>
<keyword evidence="3" id="KW-1185">Reference proteome</keyword>
<evidence type="ECO:0000313" key="2">
    <source>
        <dbReference type="EMBL" id="KAF3325811.1"/>
    </source>
</evidence>
<dbReference type="PANTHER" id="PTHR46929">
    <property type="entry name" value="EXPRESSED PROTEIN"/>
    <property type="match status" value="1"/>
</dbReference>
<evidence type="ECO:0000313" key="3">
    <source>
        <dbReference type="Proteomes" id="UP000623129"/>
    </source>
</evidence>
<dbReference type="PANTHER" id="PTHR46929:SF4">
    <property type="entry name" value="MYB_SANT-LIKE DOMAIN-CONTAINING PROTEIN"/>
    <property type="match status" value="1"/>
</dbReference>
<feature type="region of interest" description="Disordered" evidence="1">
    <location>
        <begin position="63"/>
        <end position="116"/>
    </location>
</feature>
<proteinExistence type="predicted"/>
<accession>A0A833V5K3</accession>
<feature type="compositionally biased region" description="Basic and acidic residues" evidence="1">
    <location>
        <begin position="15"/>
        <end position="40"/>
    </location>
</feature>
<protein>
    <submittedName>
        <fullName evidence="2">Uncharacterized protein</fullName>
    </submittedName>
</protein>
<dbReference type="EMBL" id="SWLB01000019">
    <property type="protein sequence ID" value="KAF3325811.1"/>
    <property type="molecule type" value="Genomic_DNA"/>
</dbReference>
<dbReference type="OrthoDB" id="626684at2759"/>
<feature type="region of interest" description="Disordered" evidence="1">
    <location>
        <begin position="15"/>
        <end position="44"/>
    </location>
</feature>
<gene>
    <name evidence="2" type="ORF">FCM35_KLT08891</name>
</gene>
<organism evidence="2 3">
    <name type="scientific">Carex littledalei</name>
    <dbReference type="NCBI Taxonomy" id="544730"/>
    <lineage>
        <taxon>Eukaryota</taxon>
        <taxon>Viridiplantae</taxon>
        <taxon>Streptophyta</taxon>
        <taxon>Embryophyta</taxon>
        <taxon>Tracheophyta</taxon>
        <taxon>Spermatophyta</taxon>
        <taxon>Magnoliopsida</taxon>
        <taxon>Liliopsida</taxon>
        <taxon>Poales</taxon>
        <taxon>Cyperaceae</taxon>
        <taxon>Cyperoideae</taxon>
        <taxon>Cariceae</taxon>
        <taxon>Carex</taxon>
        <taxon>Carex subgen. Euthyceras</taxon>
    </lineage>
</organism>
<dbReference type="Proteomes" id="UP000623129">
    <property type="component" value="Unassembled WGS sequence"/>
</dbReference>
<reference evidence="2" key="1">
    <citation type="submission" date="2020-01" db="EMBL/GenBank/DDBJ databases">
        <title>Genome sequence of Kobresia littledalei, the first chromosome-level genome in the family Cyperaceae.</title>
        <authorList>
            <person name="Qu G."/>
        </authorList>
    </citation>
    <scope>NUCLEOTIDE SEQUENCE</scope>
    <source>
        <strain evidence="2">C.B.Clarke</strain>
        <tissue evidence="2">Leaf</tissue>
    </source>
</reference>
<evidence type="ECO:0000256" key="1">
    <source>
        <dbReference type="SAM" id="MobiDB-lite"/>
    </source>
</evidence>
<sequence>MKRIRDKEIPNLELLRDIYEKDRATGTKARTAKERLRQWEETNTIDEVDQLQAENVVILENLEDPHTSPKLENSNGASSSNKTLKKSSSKLSVKRKHDDINSEEKKGKNSTNPIEEGLKNVNESMAEIARALNEANDRLDRSTIRIYSATEIYAELEKHGVPDNKLLKAANFLKTNNEKADTFFCCPERLKRQWLERNGF</sequence>
<feature type="compositionally biased region" description="Basic residues" evidence="1">
    <location>
        <begin position="83"/>
        <end position="95"/>
    </location>
</feature>